<evidence type="ECO:0000256" key="1">
    <source>
        <dbReference type="SAM" id="MobiDB-lite"/>
    </source>
</evidence>
<organism evidence="2 3">
    <name type="scientific">Ilex paraguariensis</name>
    <name type="common">yerba mate</name>
    <dbReference type="NCBI Taxonomy" id="185542"/>
    <lineage>
        <taxon>Eukaryota</taxon>
        <taxon>Viridiplantae</taxon>
        <taxon>Streptophyta</taxon>
        <taxon>Embryophyta</taxon>
        <taxon>Tracheophyta</taxon>
        <taxon>Spermatophyta</taxon>
        <taxon>Magnoliopsida</taxon>
        <taxon>eudicotyledons</taxon>
        <taxon>Gunneridae</taxon>
        <taxon>Pentapetalae</taxon>
        <taxon>asterids</taxon>
        <taxon>campanulids</taxon>
        <taxon>Aquifoliales</taxon>
        <taxon>Aquifoliaceae</taxon>
        <taxon>Ilex</taxon>
    </lineage>
</organism>
<feature type="region of interest" description="Disordered" evidence="1">
    <location>
        <begin position="64"/>
        <end position="93"/>
    </location>
</feature>
<gene>
    <name evidence="2" type="ORF">ILEXP_LOCUS39389</name>
</gene>
<comment type="caution">
    <text evidence="2">The sequence shown here is derived from an EMBL/GenBank/DDBJ whole genome shotgun (WGS) entry which is preliminary data.</text>
</comment>
<accession>A0ABC8TLU4</accession>
<feature type="compositionally biased region" description="Basic and acidic residues" evidence="1">
    <location>
        <begin position="1"/>
        <end position="17"/>
    </location>
</feature>
<keyword evidence="3" id="KW-1185">Reference proteome</keyword>
<dbReference type="AlphaFoldDB" id="A0ABC8TLU4"/>
<reference evidence="2 3" key="1">
    <citation type="submission" date="2024-02" db="EMBL/GenBank/DDBJ databases">
        <authorList>
            <person name="Vignale AGUSTIN F."/>
            <person name="Sosa J E."/>
            <person name="Modenutti C."/>
        </authorList>
    </citation>
    <scope>NUCLEOTIDE SEQUENCE [LARGE SCALE GENOMIC DNA]</scope>
</reference>
<proteinExistence type="predicted"/>
<dbReference type="Proteomes" id="UP001642360">
    <property type="component" value="Unassembled WGS sequence"/>
</dbReference>
<evidence type="ECO:0000313" key="2">
    <source>
        <dbReference type="EMBL" id="CAK9169901.1"/>
    </source>
</evidence>
<name>A0ABC8TLU4_9AQUA</name>
<protein>
    <submittedName>
        <fullName evidence="2">Uncharacterized protein</fullName>
    </submittedName>
</protein>
<feature type="non-terminal residue" evidence="2">
    <location>
        <position position="93"/>
    </location>
</feature>
<dbReference type="EMBL" id="CAUOFW020005392">
    <property type="protein sequence ID" value="CAK9169901.1"/>
    <property type="molecule type" value="Genomic_DNA"/>
</dbReference>
<feature type="region of interest" description="Disordered" evidence="1">
    <location>
        <begin position="1"/>
        <end position="23"/>
    </location>
</feature>
<evidence type="ECO:0000313" key="3">
    <source>
        <dbReference type="Proteomes" id="UP001642360"/>
    </source>
</evidence>
<sequence>MEKEKLLASMENGEHSGKNIANQNGENILQTKCAQRRDIEDLLLTNPDLVLDLNDDAEHVTNEVSKISRQDNMNEAQDRQGGGFNGHDMQDPT</sequence>